<name>A0A8H5AY61_9AGAR</name>
<dbReference type="AlphaFoldDB" id="A0A8H5AY61"/>
<protein>
    <submittedName>
        <fullName evidence="2">Uncharacterized protein</fullName>
    </submittedName>
</protein>
<evidence type="ECO:0000313" key="2">
    <source>
        <dbReference type="EMBL" id="KAF5313235.1"/>
    </source>
</evidence>
<accession>A0A8H5AY61</accession>
<sequence>MPRVAQQPPPNRSSSSSNPLMANLNPHPNVLKRNQACHQCRRRKLKW</sequence>
<proteinExistence type="predicted"/>
<dbReference type="Proteomes" id="UP000567179">
    <property type="component" value="Unassembled WGS sequence"/>
</dbReference>
<organism evidence="2 3">
    <name type="scientific">Psilocybe cf. subviscida</name>
    <dbReference type="NCBI Taxonomy" id="2480587"/>
    <lineage>
        <taxon>Eukaryota</taxon>
        <taxon>Fungi</taxon>
        <taxon>Dikarya</taxon>
        <taxon>Basidiomycota</taxon>
        <taxon>Agaricomycotina</taxon>
        <taxon>Agaricomycetes</taxon>
        <taxon>Agaricomycetidae</taxon>
        <taxon>Agaricales</taxon>
        <taxon>Agaricineae</taxon>
        <taxon>Strophariaceae</taxon>
        <taxon>Psilocybe</taxon>
    </lineage>
</organism>
<comment type="caution">
    <text evidence="2">The sequence shown here is derived from an EMBL/GenBank/DDBJ whole genome shotgun (WGS) entry which is preliminary data.</text>
</comment>
<evidence type="ECO:0000313" key="3">
    <source>
        <dbReference type="Proteomes" id="UP000567179"/>
    </source>
</evidence>
<keyword evidence="3" id="KW-1185">Reference proteome</keyword>
<dbReference type="EMBL" id="JAACJJ010000056">
    <property type="protein sequence ID" value="KAF5313235.1"/>
    <property type="molecule type" value="Genomic_DNA"/>
</dbReference>
<feature type="compositionally biased region" description="Low complexity" evidence="1">
    <location>
        <begin position="12"/>
        <end position="26"/>
    </location>
</feature>
<gene>
    <name evidence="2" type="ORF">D9619_003266</name>
</gene>
<reference evidence="2 3" key="1">
    <citation type="journal article" date="2020" name="ISME J.">
        <title>Uncovering the hidden diversity of litter-decomposition mechanisms in mushroom-forming fungi.</title>
        <authorList>
            <person name="Floudas D."/>
            <person name="Bentzer J."/>
            <person name="Ahren D."/>
            <person name="Johansson T."/>
            <person name="Persson P."/>
            <person name="Tunlid A."/>
        </authorList>
    </citation>
    <scope>NUCLEOTIDE SEQUENCE [LARGE SCALE GENOMIC DNA]</scope>
    <source>
        <strain evidence="2 3">CBS 101986</strain>
    </source>
</reference>
<feature type="region of interest" description="Disordered" evidence="1">
    <location>
        <begin position="1"/>
        <end position="47"/>
    </location>
</feature>
<evidence type="ECO:0000256" key="1">
    <source>
        <dbReference type="SAM" id="MobiDB-lite"/>
    </source>
</evidence>